<dbReference type="Pfam" id="PF00169">
    <property type="entry name" value="PH"/>
    <property type="match status" value="1"/>
</dbReference>
<evidence type="ECO:0000256" key="11">
    <source>
        <dbReference type="ARBA" id="ARBA00022741"/>
    </source>
</evidence>
<comment type="similarity">
    <text evidence="4">Belongs to the NUF2 family.</text>
</comment>
<dbReference type="Pfam" id="PF03800">
    <property type="entry name" value="Nuf2"/>
    <property type="match status" value="1"/>
</dbReference>
<dbReference type="SUPFAM" id="SSF56112">
    <property type="entry name" value="Protein kinase-like (PK-like)"/>
    <property type="match status" value="1"/>
</dbReference>
<dbReference type="GO" id="GO:0051301">
    <property type="term" value="P:cell division"/>
    <property type="evidence" value="ECO:0007669"/>
    <property type="project" value="UniProtKB-KW"/>
</dbReference>
<dbReference type="EC" id="2.7.11.24" evidence="5"/>
<evidence type="ECO:0000256" key="7">
    <source>
        <dbReference type="ARBA" id="ARBA00022527"/>
    </source>
</evidence>
<feature type="region of interest" description="Disordered" evidence="21">
    <location>
        <begin position="656"/>
        <end position="683"/>
    </location>
</feature>
<feature type="region of interest" description="Disordered" evidence="21">
    <location>
        <begin position="898"/>
        <end position="928"/>
    </location>
</feature>
<feature type="binding site" evidence="19">
    <location>
        <position position="198"/>
    </location>
    <ligand>
        <name>ATP</name>
        <dbReference type="ChEBI" id="CHEBI:30616"/>
    </ligand>
</feature>
<accession>A0A4D9D8Z4</accession>
<evidence type="ECO:0000256" key="13">
    <source>
        <dbReference type="ARBA" id="ARBA00022777"/>
    </source>
</evidence>
<evidence type="ECO:0000256" key="18">
    <source>
        <dbReference type="ARBA" id="ARBA00023328"/>
    </source>
</evidence>
<dbReference type="Pfam" id="PF00069">
    <property type="entry name" value="Pkinase"/>
    <property type="match status" value="1"/>
</dbReference>
<dbReference type="SUPFAM" id="SSF50729">
    <property type="entry name" value="PH domain-like"/>
    <property type="match status" value="1"/>
</dbReference>
<dbReference type="AlphaFoldDB" id="A0A4D9D8Z4"/>
<dbReference type="FunFam" id="1.10.510.10:FF:000040">
    <property type="entry name" value="Mitogen-activated protein kinase"/>
    <property type="match status" value="1"/>
</dbReference>
<sequence>MPFSSTSSSSSSSAAAMMAAAQANRTPAEVEGWLNKKGRMTWKRRYFTLHGHIITYYAKKGDAKCRNQMALTAQSVFSSSSSKKNGFSIVTAGKGFQLNAETPQDKHAWAVAVTSAIRSLQAQQAGSGVMTSSSSGRSLSRSSSGLRGRKNTKTFYVVGTEFVLDARYELIKPIGHGAYGVVISATDNQLGHKVAIKKCPNAFEDLVDAKRIVREIRLLMHFQHENIVRVLDLQAPPVADFDDVYIISELMDTDLHRVIYSRQKLTDDHVQFFLYQMLCALKYIHSANVIHRDLKVSLRRESEGGKGELGVPSNILLNSNCDLKICDFGLSRGVMPVGTQEASDLTEYVVTRWYRAPEIMLSCPEYTTAIDVWAVGCIFGEMLGRKPLFPGNDYIHQLKLITKLVGTPSAEELVFVTNHKARRFMLNLPKESQSSLPSNLKSKYPDASPEALSLLRKMLVIDPAKRITVAEALEQPYLASLHDPVVETMADSDVHWGDIESCELSKVNLQRQILEDMIRFHPEAKPFLRDRRIACGLPPEERQGEGSSRGTGAGVATRPEKAKEVGKEGGLKREGSLRKGEEGAKSMVDGLSDRVGDMRLGNGSRREGEKKGEEREKDDGTDDHGLKKATIGGSEAKLAATMATGVHDRASKVGMSWNDSRQSLGPRASMGPRPSMGPRASLGGRQQSVQAFSFPILKTPDILQCMHELQVRLTEAEINEADKHRDAIRRAYEYLVEICTGITKEEMSQPAFSGINALNYPELHEESIPELAFFRACTKMMTVCGVHDFSMKDLLSPEPKRVRRHLSAIINFAKFREERLVMYSELAVKRDELLDNLKRLQDEEVGVAKELGVLREQAAAEREEMEGLEQACEVAEAELEQLNKRQAEIRAQGAELKKQSQDLKESIGKASSALESGIEEREKTRGQIVRSPERVRRELASAAEEVETEKKEGLATERDAREMHLRVQAVQKGEKEVGKAIKALEEIEGEMAKVKLASKELKDATKNVQGNRQRVLEAAQEMENLKRQASRFEDRWTHLRKSGKAKDEALEVAGKEAQTQLLAVEKVRRAHQQAADESEADVARVTAEVEGEKQENAARCAEMVEALKSLSETVAEHQQGLREALGDTTNAPLPSAASSTPILSRLSMVAAAARKEGSKPVL</sequence>
<dbReference type="Pfam" id="PF18595">
    <property type="entry name" value="Nuf2_DHR10-like"/>
    <property type="match status" value="1"/>
</dbReference>
<dbReference type="FunFam" id="3.30.200.20:FF:000028">
    <property type="entry name" value="Mitogen-activated protein kinase"/>
    <property type="match status" value="1"/>
</dbReference>
<keyword evidence="11 19" id="KW-0547">Nucleotide-binding</keyword>
<dbReference type="InterPro" id="IPR011009">
    <property type="entry name" value="Kinase-like_dom_sf"/>
</dbReference>
<dbReference type="Proteomes" id="UP000355283">
    <property type="component" value="Unassembled WGS sequence"/>
</dbReference>
<evidence type="ECO:0000256" key="9">
    <source>
        <dbReference type="ARBA" id="ARBA00022618"/>
    </source>
</evidence>
<evidence type="ECO:0000256" key="12">
    <source>
        <dbReference type="ARBA" id="ARBA00022776"/>
    </source>
</evidence>
<dbReference type="EMBL" id="SDOX01000002">
    <property type="protein sequence ID" value="TFJ88062.1"/>
    <property type="molecule type" value="Genomic_DNA"/>
</dbReference>
<dbReference type="PROSITE" id="PS00107">
    <property type="entry name" value="PROTEIN_KINASE_ATP"/>
    <property type="match status" value="1"/>
</dbReference>
<evidence type="ECO:0000256" key="2">
    <source>
        <dbReference type="ARBA" id="ARBA00004123"/>
    </source>
</evidence>
<dbReference type="GO" id="GO:0004707">
    <property type="term" value="F:MAP kinase activity"/>
    <property type="evidence" value="ECO:0007669"/>
    <property type="project" value="UniProtKB-EC"/>
</dbReference>
<keyword evidence="13" id="KW-0418">Kinase</keyword>
<evidence type="ECO:0000256" key="4">
    <source>
        <dbReference type="ARBA" id="ARBA00005498"/>
    </source>
</evidence>
<dbReference type="InterPro" id="IPR000719">
    <property type="entry name" value="Prot_kinase_dom"/>
</dbReference>
<evidence type="ECO:0000256" key="1">
    <source>
        <dbReference type="ARBA" id="ARBA00001946"/>
    </source>
</evidence>
<feature type="region of interest" description="Disordered" evidence="21">
    <location>
        <begin position="1114"/>
        <end position="1140"/>
    </location>
</feature>
<feature type="compositionally biased region" description="Low complexity" evidence="21">
    <location>
        <begin position="132"/>
        <end position="146"/>
    </location>
</feature>
<evidence type="ECO:0000256" key="21">
    <source>
        <dbReference type="SAM" id="MobiDB-lite"/>
    </source>
</evidence>
<dbReference type="GO" id="GO:0031262">
    <property type="term" value="C:Ndc80 complex"/>
    <property type="evidence" value="ECO:0007669"/>
    <property type="project" value="InterPro"/>
</dbReference>
<name>A0A4D9D8Z4_9STRA</name>
<evidence type="ECO:0000256" key="6">
    <source>
        <dbReference type="ARBA" id="ARBA00022454"/>
    </source>
</evidence>
<dbReference type="InterPro" id="IPR011993">
    <property type="entry name" value="PH-like_dom_sf"/>
</dbReference>
<keyword evidence="17" id="KW-0131">Cell cycle</keyword>
<reference evidence="24 25" key="1">
    <citation type="submission" date="2019-01" db="EMBL/GenBank/DDBJ databases">
        <title>Nuclear Genome Assembly of the Microalgal Biofuel strain Nannochloropsis salina CCMP1776.</title>
        <authorList>
            <person name="Hovde B."/>
        </authorList>
    </citation>
    <scope>NUCLEOTIDE SEQUENCE [LARGE SCALE GENOMIC DNA]</scope>
    <source>
        <strain evidence="24 25">CCMP1776</strain>
    </source>
</reference>
<keyword evidence="10" id="KW-0808">Transferase</keyword>
<feature type="region of interest" description="Disordered" evidence="21">
    <location>
        <begin position="537"/>
        <end position="633"/>
    </location>
</feature>
<feature type="compositionally biased region" description="Basic and acidic residues" evidence="21">
    <location>
        <begin position="558"/>
        <end position="584"/>
    </location>
</feature>
<dbReference type="Gene3D" id="1.10.510.10">
    <property type="entry name" value="Transferase(Phosphotransferase) domain 1"/>
    <property type="match status" value="1"/>
</dbReference>
<feature type="coiled-coil region" evidence="20">
    <location>
        <begin position="970"/>
        <end position="1035"/>
    </location>
</feature>
<protein>
    <recommendedName>
        <fullName evidence="5">mitogen-activated protein kinase</fullName>
        <ecNumber evidence="5">2.7.11.24</ecNumber>
    </recommendedName>
</protein>
<evidence type="ECO:0000256" key="3">
    <source>
        <dbReference type="ARBA" id="ARBA00004584"/>
    </source>
</evidence>
<evidence type="ECO:0000256" key="10">
    <source>
        <dbReference type="ARBA" id="ARBA00022679"/>
    </source>
</evidence>
<feature type="coiled-coil region" evidence="20">
    <location>
        <begin position="1068"/>
        <end position="1095"/>
    </location>
</feature>
<keyword evidence="6" id="KW-0158">Chromosome</keyword>
<dbReference type="CDD" id="cd07834">
    <property type="entry name" value="STKc_MAPK"/>
    <property type="match status" value="1"/>
</dbReference>
<feature type="compositionally biased region" description="Basic and acidic residues" evidence="21">
    <location>
        <begin position="898"/>
        <end position="907"/>
    </location>
</feature>
<evidence type="ECO:0000256" key="8">
    <source>
        <dbReference type="ARBA" id="ARBA00022553"/>
    </source>
</evidence>
<dbReference type="InterPro" id="IPR050117">
    <property type="entry name" value="MAPK"/>
</dbReference>
<evidence type="ECO:0000256" key="20">
    <source>
        <dbReference type="SAM" id="Coils"/>
    </source>
</evidence>
<feature type="compositionally biased region" description="Polar residues" evidence="21">
    <location>
        <begin position="1127"/>
        <end position="1140"/>
    </location>
</feature>
<keyword evidence="25" id="KW-1185">Reference proteome</keyword>
<dbReference type="GO" id="GO:0005634">
    <property type="term" value="C:nucleus"/>
    <property type="evidence" value="ECO:0007669"/>
    <property type="project" value="UniProtKB-SubCell"/>
</dbReference>
<evidence type="ECO:0000256" key="15">
    <source>
        <dbReference type="ARBA" id="ARBA00023054"/>
    </source>
</evidence>
<evidence type="ECO:0000259" key="22">
    <source>
        <dbReference type="PROSITE" id="PS50003"/>
    </source>
</evidence>
<evidence type="ECO:0000256" key="17">
    <source>
        <dbReference type="ARBA" id="ARBA00023306"/>
    </source>
</evidence>
<dbReference type="PANTHER" id="PTHR24055">
    <property type="entry name" value="MITOGEN-ACTIVATED PROTEIN KINASE"/>
    <property type="match status" value="1"/>
</dbReference>
<evidence type="ECO:0000313" key="24">
    <source>
        <dbReference type="EMBL" id="TFJ88062.1"/>
    </source>
</evidence>
<dbReference type="Gene3D" id="2.30.29.30">
    <property type="entry name" value="Pleckstrin-homology domain (PH domain)/Phosphotyrosine-binding domain (PTB)"/>
    <property type="match status" value="1"/>
</dbReference>
<proteinExistence type="inferred from homology"/>
<keyword evidence="12" id="KW-0498">Mitosis</keyword>
<keyword evidence="7" id="KW-0723">Serine/threonine-protein kinase</keyword>
<dbReference type="OrthoDB" id="192887at2759"/>
<dbReference type="InterPro" id="IPR041112">
    <property type="entry name" value="Nuf2_DHR10-like"/>
</dbReference>
<keyword evidence="8" id="KW-0597">Phosphoprotein</keyword>
<dbReference type="PROSITE" id="PS50011">
    <property type="entry name" value="PROTEIN_KINASE_DOM"/>
    <property type="match status" value="1"/>
</dbReference>
<feature type="compositionally biased region" description="Basic and acidic residues" evidence="21">
    <location>
        <begin position="604"/>
        <end position="626"/>
    </location>
</feature>
<dbReference type="SMART" id="SM00233">
    <property type="entry name" value="PH"/>
    <property type="match status" value="1"/>
</dbReference>
<evidence type="ECO:0000256" key="19">
    <source>
        <dbReference type="PROSITE-ProRule" id="PRU10141"/>
    </source>
</evidence>
<keyword evidence="15 20" id="KW-0175">Coiled coil</keyword>
<evidence type="ECO:0000259" key="23">
    <source>
        <dbReference type="PROSITE" id="PS50011"/>
    </source>
</evidence>
<keyword evidence="9" id="KW-0132">Cell division</keyword>
<keyword evidence="16" id="KW-0539">Nucleus</keyword>
<comment type="cofactor">
    <cofactor evidence="1">
        <name>Mg(2+)</name>
        <dbReference type="ChEBI" id="CHEBI:18420"/>
    </cofactor>
</comment>
<evidence type="ECO:0000256" key="16">
    <source>
        <dbReference type="ARBA" id="ARBA00023242"/>
    </source>
</evidence>
<gene>
    <name evidence="24" type="ORF">NSK_000416</name>
</gene>
<dbReference type="Gene3D" id="3.30.200.20">
    <property type="entry name" value="Phosphorylase Kinase, domain 1"/>
    <property type="match status" value="1"/>
</dbReference>
<dbReference type="InterPro" id="IPR038275">
    <property type="entry name" value="Nuf2_N_sf"/>
</dbReference>
<feature type="compositionally biased region" description="Basic and acidic residues" evidence="21">
    <location>
        <begin position="918"/>
        <end position="928"/>
    </location>
</feature>
<evidence type="ECO:0000256" key="5">
    <source>
        <dbReference type="ARBA" id="ARBA00012411"/>
    </source>
</evidence>
<organism evidence="24 25">
    <name type="scientific">Nannochloropsis salina CCMP1776</name>
    <dbReference type="NCBI Taxonomy" id="1027361"/>
    <lineage>
        <taxon>Eukaryota</taxon>
        <taxon>Sar</taxon>
        <taxon>Stramenopiles</taxon>
        <taxon>Ochrophyta</taxon>
        <taxon>Eustigmatophyceae</taxon>
        <taxon>Eustigmatales</taxon>
        <taxon>Monodopsidaceae</taxon>
        <taxon>Microchloropsis</taxon>
        <taxon>Microchloropsis salina</taxon>
    </lineage>
</organism>
<dbReference type="PROSITE" id="PS50003">
    <property type="entry name" value="PH_DOMAIN"/>
    <property type="match status" value="1"/>
</dbReference>
<keyword evidence="18" id="KW-0137">Centromere</keyword>
<evidence type="ECO:0000256" key="14">
    <source>
        <dbReference type="ARBA" id="ARBA00022840"/>
    </source>
</evidence>
<feature type="domain" description="PH" evidence="22">
    <location>
        <begin position="27"/>
        <end position="118"/>
    </location>
</feature>
<dbReference type="InterPro" id="IPR005549">
    <property type="entry name" value="Kinetochore_Nuf2_N"/>
</dbReference>
<evidence type="ECO:0000313" key="25">
    <source>
        <dbReference type="Proteomes" id="UP000355283"/>
    </source>
</evidence>
<feature type="domain" description="Protein kinase" evidence="23">
    <location>
        <begin position="168"/>
        <end position="478"/>
    </location>
</feature>
<comment type="subcellular location">
    <subcellularLocation>
        <location evidence="3">Chromosome</location>
        <location evidence="3">Centromere</location>
    </subcellularLocation>
    <subcellularLocation>
        <location evidence="2">Nucleus</location>
    </subcellularLocation>
</comment>
<dbReference type="InterPro" id="IPR017441">
    <property type="entry name" value="Protein_kinase_ATP_BS"/>
</dbReference>
<comment type="caution">
    <text evidence="24">The sequence shown here is derived from an EMBL/GenBank/DDBJ whole genome shotgun (WGS) entry which is preliminary data.</text>
</comment>
<dbReference type="GO" id="GO:0005524">
    <property type="term" value="F:ATP binding"/>
    <property type="evidence" value="ECO:0007669"/>
    <property type="project" value="UniProtKB-UniRule"/>
</dbReference>
<keyword evidence="14 19" id="KW-0067">ATP-binding</keyword>
<dbReference type="Gene3D" id="1.10.418.60">
    <property type="entry name" value="Ncd80 complex, Nuf2 subunit"/>
    <property type="match status" value="1"/>
</dbReference>
<dbReference type="InterPro" id="IPR001849">
    <property type="entry name" value="PH_domain"/>
</dbReference>
<feature type="region of interest" description="Disordered" evidence="21">
    <location>
        <begin position="127"/>
        <end position="147"/>
    </location>
</feature>